<reference evidence="1 2" key="1">
    <citation type="submission" date="2015-08" db="EMBL/GenBank/DDBJ databases">
        <title>Next Generation Sequencing and Analysis of the Genome of Puccinia sorghi L Schw, the Causal Agent of Maize Common Rust.</title>
        <authorList>
            <person name="Rochi L."/>
            <person name="Burguener G."/>
            <person name="Darino M."/>
            <person name="Turjanski A."/>
            <person name="Kreff E."/>
            <person name="Dieguez M.J."/>
            <person name="Sacco F."/>
        </authorList>
    </citation>
    <scope>NUCLEOTIDE SEQUENCE [LARGE SCALE GENOMIC DNA]</scope>
    <source>
        <strain evidence="1 2">RO10H11247</strain>
    </source>
</reference>
<proteinExistence type="predicted"/>
<protein>
    <submittedName>
        <fullName evidence="1">Putative signal peptide protein</fullName>
    </submittedName>
</protein>
<dbReference type="Proteomes" id="UP000037035">
    <property type="component" value="Unassembled WGS sequence"/>
</dbReference>
<gene>
    <name evidence="1" type="ORF">VP01_2610g2</name>
</gene>
<evidence type="ECO:0000313" key="2">
    <source>
        <dbReference type="Proteomes" id="UP000037035"/>
    </source>
</evidence>
<sequence>MWSLDGSLAGACCMSTAGSCTSFVCIYGKVQQADVIVL</sequence>
<name>A0A0L6V4K3_9BASI</name>
<evidence type="ECO:0000313" key="1">
    <source>
        <dbReference type="EMBL" id="KNZ55683.1"/>
    </source>
</evidence>
<keyword evidence="2" id="KW-1185">Reference proteome</keyword>
<dbReference type="VEuPathDB" id="FungiDB:VP01_2610g2"/>
<comment type="caution">
    <text evidence="1">The sequence shown here is derived from an EMBL/GenBank/DDBJ whole genome shotgun (WGS) entry which is preliminary data.</text>
</comment>
<dbReference type="EMBL" id="LAVV01007514">
    <property type="protein sequence ID" value="KNZ55683.1"/>
    <property type="molecule type" value="Genomic_DNA"/>
</dbReference>
<dbReference type="AlphaFoldDB" id="A0A0L6V4K3"/>
<organism evidence="1 2">
    <name type="scientific">Puccinia sorghi</name>
    <dbReference type="NCBI Taxonomy" id="27349"/>
    <lineage>
        <taxon>Eukaryota</taxon>
        <taxon>Fungi</taxon>
        <taxon>Dikarya</taxon>
        <taxon>Basidiomycota</taxon>
        <taxon>Pucciniomycotina</taxon>
        <taxon>Pucciniomycetes</taxon>
        <taxon>Pucciniales</taxon>
        <taxon>Pucciniaceae</taxon>
        <taxon>Puccinia</taxon>
    </lineage>
</organism>
<accession>A0A0L6V4K3</accession>